<evidence type="ECO:0000313" key="2">
    <source>
        <dbReference type="Proteomes" id="UP000759529"/>
    </source>
</evidence>
<dbReference type="EMBL" id="JACSOD020000413">
    <property type="protein sequence ID" value="MBM6498289.1"/>
    <property type="molecule type" value="Genomic_DNA"/>
</dbReference>
<protein>
    <recommendedName>
        <fullName evidence="3">Transcriptional regulator, AbiEi antitoxin, Type IV TA system</fullName>
    </recommendedName>
</protein>
<sequence length="241" mass="27612">MTISSKIENKVKKLPIGTTFTYQTLAVKSDEYAATAKTLERLIKKGMLKRASTGVFYKPKQTVFGELKPKEEELLKNYLFENDKRIAYITGLSLYNRLGLTTQVPKVIKIASRDKRIFASIGNIKGKPVKSYIDVSDKNYYILEILDALKDFKQIPDMNKRSGVLLLANEMKKWNEKDKNLLVKFALKYPPRVRAILGAIIENFGVTNETKPLKESLNPLSQYEYKITEDILPNAKNWNII</sequence>
<comment type="caution">
    <text evidence="1">The sequence shown here is derived from an EMBL/GenBank/DDBJ whole genome shotgun (WGS) entry which is preliminary data.</text>
</comment>
<keyword evidence="2" id="KW-1185">Reference proteome</keyword>
<dbReference type="RefSeq" id="WP_187658525.1">
    <property type="nucleotide sequence ID" value="NZ_JACSOD020000413.1"/>
</dbReference>
<gene>
    <name evidence="1" type="ORF">H9X54_003115</name>
</gene>
<evidence type="ECO:0000313" key="1">
    <source>
        <dbReference type="EMBL" id="MBM6498289.1"/>
    </source>
</evidence>
<name>A0ABS2CTJ2_9FLAO</name>
<dbReference type="Proteomes" id="UP000759529">
    <property type="component" value="Unassembled WGS sequence"/>
</dbReference>
<dbReference type="Pfam" id="PF19570">
    <property type="entry name" value="DUF6088"/>
    <property type="match status" value="1"/>
</dbReference>
<accession>A0ABS2CTJ2</accession>
<evidence type="ECO:0008006" key="3">
    <source>
        <dbReference type="Google" id="ProtNLM"/>
    </source>
</evidence>
<proteinExistence type="predicted"/>
<dbReference type="InterPro" id="IPR045738">
    <property type="entry name" value="DUF6088"/>
</dbReference>
<organism evidence="1 2">
    <name type="scientific">Flavobacterium macrobrachii</name>
    <dbReference type="NCBI Taxonomy" id="591204"/>
    <lineage>
        <taxon>Bacteria</taxon>
        <taxon>Pseudomonadati</taxon>
        <taxon>Bacteroidota</taxon>
        <taxon>Flavobacteriia</taxon>
        <taxon>Flavobacteriales</taxon>
        <taxon>Flavobacteriaceae</taxon>
        <taxon>Flavobacterium</taxon>
    </lineage>
</organism>
<reference evidence="1 2" key="1">
    <citation type="submission" date="2021-02" db="EMBL/GenBank/DDBJ databases">
        <authorList>
            <person name="Jung H.S."/>
            <person name="Chun B.H."/>
            <person name="Jeon C.O."/>
        </authorList>
    </citation>
    <scope>NUCLEOTIDE SEQUENCE [LARGE SCALE GENOMIC DNA]</scope>
    <source>
        <strain evidence="1 2">LMG 25203</strain>
    </source>
</reference>